<evidence type="ECO:0000313" key="1">
    <source>
        <dbReference type="EMBL" id="BDB96106.1"/>
    </source>
</evidence>
<proteinExistence type="predicted"/>
<protein>
    <submittedName>
        <fullName evidence="1">Uncharacterized protein</fullName>
    </submittedName>
</protein>
<evidence type="ECO:0000313" key="2">
    <source>
        <dbReference type="Proteomes" id="UP001320209"/>
    </source>
</evidence>
<accession>A0ABN6L6H4</accession>
<dbReference type="EMBL" id="AP025225">
    <property type="protein sequence ID" value="BDB96106.1"/>
    <property type="molecule type" value="Genomic_DNA"/>
</dbReference>
<dbReference type="Proteomes" id="UP001320209">
    <property type="component" value="Chromosome"/>
</dbReference>
<organism evidence="1 2">
    <name type="scientific">Candidatus Hydrogenosomobacter endosymbioticus</name>
    <dbReference type="NCBI Taxonomy" id="2558174"/>
    <lineage>
        <taxon>Bacteria</taxon>
        <taxon>Pseudomonadati</taxon>
        <taxon>Pseudomonadota</taxon>
        <taxon>Alphaproteobacteria</taxon>
        <taxon>Holosporales</taxon>
        <taxon>Holosporaceae</taxon>
        <taxon>Candidatus Hydrogenosomobacter</taxon>
    </lineage>
</organism>
<reference evidence="1" key="1">
    <citation type="submission" date="2021-10" db="EMBL/GenBank/DDBJ databases">
        <title>Genome Sequence of The Candidatus Hydrogeosomobacter endosymbioticus, an Intracellular Bacterial Symbiont of the Anaerobic Ciliate GW7.</title>
        <authorList>
            <person name="Shiohama Y."/>
            <person name="Shinzato N."/>
        </authorList>
    </citation>
    <scope>NUCLEOTIDE SEQUENCE [LARGE SCALE GENOMIC DNA]</scope>
    <source>
        <strain evidence="1">200920</strain>
    </source>
</reference>
<keyword evidence="2" id="KW-1185">Reference proteome</keyword>
<dbReference type="RefSeq" id="WP_236865530.1">
    <property type="nucleotide sequence ID" value="NZ_AP025225.1"/>
</dbReference>
<sequence>MSKLKKNENDVKNTNMQIKHHNTKEIKIELFVKMLQEGVLNDNVFVSFSIRLSANLNAIWNFLLKNLLRIINTADAIYKGINMGRSDSIL</sequence>
<gene>
    <name evidence="1" type="ORF">HYD_2390</name>
</gene>
<name>A0ABN6L6H4_9PROT</name>